<keyword evidence="1" id="KW-0472">Membrane</keyword>
<keyword evidence="1" id="KW-0812">Transmembrane</keyword>
<proteinExistence type="predicted"/>
<keyword evidence="3" id="KW-1185">Reference proteome</keyword>
<evidence type="ECO:0000256" key="1">
    <source>
        <dbReference type="SAM" id="Phobius"/>
    </source>
</evidence>
<accession>A0ABW2WP63</accession>
<feature type="transmembrane region" description="Helical" evidence="1">
    <location>
        <begin position="111"/>
        <end position="133"/>
    </location>
</feature>
<gene>
    <name evidence="2" type="ORF">ACFQ2K_11050</name>
</gene>
<sequence length="163" mass="17448">MVFLLAAPLASAATGRAVHDAEIRRAAALSDTTRVEARLVSDSGGPAVDARAQSLVRAPVRWTQPDGHVRTAVVSVWAGSPAGSMVPIWTTPQGAATSRGPATPGEAVASAWMTATVTFALATGLFTAVWKVFTKLVDTIRYRGWEKEWDEVEAELSEQFRNR</sequence>
<dbReference type="InterPro" id="IPR039708">
    <property type="entry name" value="MT1774/Rv1733c-like"/>
</dbReference>
<dbReference type="PANTHER" id="PTHR42305">
    <property type="entry name" value="MEMBRANE PROTEIN RV1733C-RELATED"/>
    <property type="match status" value="1"/>
</dbReference>
<protein>
    <submittedName>
        <fullName evidence="2">Uncharacterized protein</fullName>
    </submittedName>
</protein>
<keyword evidence="1" id="KW-1133">Transmembrane helix</keyword>
<dbReference type="Proteomes" id="UP001596915">
    <property type="component" value="Unassembled WGS sequence"/>
</dbReference>
<organism evidence="2 3">
    <name type="scientific">Streptomyces sanglieri</name>
    <dbReference type="NCBI Taxonomy" id="193460"/>
    <lineage>
        <taxon>Bacteria</taxon>
        <taxon>Bacillati</taxon>
        <taxon>Actinomycetota</taxon>
        <taxon>Actinomycetes</taxon>
        <taxon>Kitasatosporales</taxon>
        <taxon>Streptomycetaceae</taxon>
        <taxon>Streptomyces</taxon>
    </lineage>
</organism>
<comment type="caution">
    <text evidence="2">The sequence shown here is derived from an EMBL/GenBank/DDBJ whole genome shotgun (WGS) entry which is preliminary data.</text>
</comment>
<evidence type="ECO:0000313" key="3">
    <source>
        <dbReference type="Proteomes" id="UP001596915"/>
    </source>
</evidence>
<dbReference type="EMBL" id="JBHTGL010000008">
    <property type="protein sequence ID" value="MFD0623257.1"/>
    <property type="molecule type" value="Genomic_DNA"/>
</dbReference>
<dbReference type="PANTHER" id="PTHR42305:SF1">
    <property type="entry name" value="MEMBRANE PROTEIN RV1733C-RELATED"/>
    <property type="match status" value="1"/>
</dbReference>
<reference evidence="3" key="1">
    <citation type="journal article" date="2019" name="Int. J. Syst. Evol. Microbiol.">
        <title>The Global Catalogue of Microorganisms (GCM) 10K type strain sequencing project: providing services to taxonomists for standard genome sequencing and annotation.</title>
        <authorList>
            <consortium name="The Broad Institute Genomics Platform"/>
            <consortium name="The Broad Institute Genome Sequencing Center for Infectious Disease"/>
            <person name="Wu L."/>
            <person name="Ma J."/>
        </authorList>
    </citation>
    <scope>NUCLEOTIDE SEQUENCE [LARGE SCALE GENOMIC DNA]</scope>
    <source>
        <strain evidence="3">JCM 12607</strain>
    </source>
</reference>
<name>A0ABW2WP63_9ACTN</name>
<evidence type="ECO:0000313" key="2">
    <source>
        <dbReference type="EMBL" id="MFD0623257.1"/>
    </source>
</evidence>